<feature type="transmembrane region" description="Helical" evidence="2">
    <location>
        <begin position="219"/>
        <end position="240"/>
    </location>
</feature>
<organism evidence="3 4">
    <name type="scientific">Auritidibacter ignavus</name>
    <dbReference type="NCBI Taxonomy" id="678932"/>
    <lineage>
        <taxon>Bacteria</taxon>
        <taxon>Bacillati</taxon>
        <taxon>Actinomycetota</taxon>
        <taxon>Actinomycetes</taxon>
        <taxon>Micrococcales</taxon>
        <taxon>Micrococcaceae</taxon>
        <taxon>Auritidibacter</taxon>
    </lineage>
</organism>
<protein>
    <recommendedName>
        <fullName evidence="5">DUF4064 domain-containing protein</fullName>
    </recommendedName>
</protein>
<feature type="compositionally biased region" description="Polar residues" evidence="1">
    <location>
        <begin position="12"/>
        <end position="29"/>
    </location>
</feature>
<feature type="compositionally biased region" description="Polar residues" evidence="1">
    <location>
        <begin position="67"/>
        <end position="82"/>
    </location>
</feature>
<evidence type="ECO:0000256" key="1">
    <source>
        <dbReference type="SAM" id="MobiDB-lite"/>
    </source>
</evidence>
<gene>
    <name evidence="3" type="ORF">QDX21_12255</name>
</gene>
<dbReference type="Proteomes" id="UP001224674">
    <property type="component" value="Chromosome"/>
</dbReference>
<reference evidence="3 4" key="1">
    <citation type="submission" date="2023-03" db="EMBL/GenBank/DDBJ databases">
        <title>Complete genome sequences of several Auritidibacter ignavus strains isolated from ear infections.</title>
        <authorList>
            <person name="Baehr T."/>
            <person name="Baumhoegger A.M."/>
        </authorList>
    </citation>
    <scope>NUCLEOTIDE SEQUENCE [LARGE SCALE GENOMIC DNA]</scope>
    <source>
        <strain evidence="3 4">BABAE-6</strain>
    </source>
</reference>
<keyword evidence="2" id="KW-0472">Membrane</keyword>
<name>A0AAJ6DBW1_9MICC</name>
<keyword evidence="4" id="KW-1185">Reference proteome</keyword>
<dbReference type="AlphaFoldDB" id="A0AAJ6DBW1"/>
<evidence type="ECO:0008006" key="5">
    <source>
        <dbReference type="Google" id="ProtNLM"/>
    </source>
</evidence>
<evidence type="ECO:0000313" key="4">
    <source>
        <dbReference type="Proteomes" id="UP001224674"/>
    </source>
</evidence>
<evidence type="ECO:0000256" key="2">
    <source>
        <dbReference type="SAM" id="Phobius"/>
    </source>
</evidence>
<feature type="transmembrane region" description="Helical" evidence="2">
    <location>
        <begin position="160"/>
        <end position="180"/>
    </location>
</feature>
<dbReference type="RefSeq" id="WP_110097996.1">
    <property type="nucleotide sequence ID" value="NZ_CP122561.1"/>
</dbReference>
<evidence type="ECO:0000313" key="3">
    <source>
        <dbReference type="EMBL" id="WGH93045.1"/>
    </source>
</evidence>
<feature type="compositionally biased region" description="Basic and acidic residues" evidence="1">
    <location>
        <begin position="1"/>
        <end position="10"/>
    </location>
</feature>
<feature type="compositionally biased region" description="Basic and acidic residues" evidence="1">
    <location>
        <begin position="57"/>
        <end position="66"/>
    </location>
</feature>
<feature type="compositionally biased region" description="Low complexity" evidence="1">
    <location>
        <begin position="97"/>
        <end position="109"/>
    </location>
</feature>
<keyword evidence="2" id="KW-1133">Transmembrane helix</keyword>
<proteinExistence type="predicted"/>
<feature type="region of interest" description="Disordered" evidence="1">
    <location>
        <begin position="1"/>
        <end position="122"/>
    </location>
</feature>
<dbReference type="EMBL" id="CP122566">
    <property type="protein sequence ID" value="WGH93045.1"/>
    <property type="molecule type" value="Genomic_DNA"/>
</dbReference>
<sequence length="317" mass="35269">MSENHRRDPDEQNQQSSGSEPTHGSQYPQDEQHQDRKTSGAAEEDQSDQPRYGVRLTGEEFQRWQQERSAQAGSSDQTSNAQHHAGYTKPRYGTFTPHQPQPEQQDNQQAYGSEYGTPPTESQLPAQQYPFPAGFNQPPTAQQSTQQATMPAPQHVVWSYWMILIAGLLYVLTSIIQALLPNFGLSSQEIAQLDSMMAAMDTTGEMGSFSEMIAGPMGMATRTTMIVIALVTGLLYWLVARGVRRGSNIARIIGCVFAGLSLINLFSLFTVVSVVLGVVAMILTFTPTSQEYFRFKAWEKVQRLQAMQLPPQPPQDH</sequence>
<accession>A0AAJ6DBW1</accession>
<feature type="transmembrane region" description="Helical" evidence="2">
    <location>
        <begin position="252"/>
        <end position="285"/>
    </location>
</feature>
<keyword evidence="2" id="KW-0812">Transmembrane</keyword>